<keyword evidence="6 7" id="KW-0472">Membrane</keyword>
<dbReference type="PANTHER" id="PTHR33932">
    <property type="entry name" value="NA(+)/H(+) ANTIPORTER SUBUNIT B"/>
    <property type="match status" value="1"/>
</dbReference>
<feature type="transmembrane region" description="Helical" evidence="7">
    <location>
        <begin position="37"/>
        <end position="55"/>
    </location>
</feature>
<dbReference type="InterPro" id="IPR007182">
    <property type="entry name" value="MnhB"/>
</dbReference>
<reference evidence="10" key="1">
    <citation type="submission" date="2018-08" db="EMBL/GenBank/DDBJ databases">
        <authorList>
            <person name="Zhang J."/>
            <person name="Du Z.-J."/>
        </authorList>
    </citation>
    <scope>NUCLEOTIDE SEQUENCE [LARGE SCALE GENOMIC DNA]</scope>
    <source>
        <strain evidence="10">KCTC 52655</strain>
    </source>
</reference>
<evidence type="ECO:0000313" key="9">
    <source>
        <dbReference type="EMBL" id="RDV24652.1"/>
    </source>
</evidence>
<evidence type="ECO:0000256" key="1">
    <source>
        <dbReference type="ARBA" id="ARBA00004651"/>
    </source>
</evidence>
<evidence type="ECO:0000256" key="6">
    <source>
        <dbReference type="ARBA" id="ARBA00023136"/>
    </source>
</evidence>
<feature type="transmembrane region" description="Helical" evidence="7">
    <location>
        <begin position="5"/>
        <end position="25"/>
    </location>
</feature>
<feature type="transmembrane region" description="Helical" evidence="7">
    <location>
        <begin position="108"/>
        <end position="133"/>
    </location>
</feature>
<dbReference type="Pfam" id="PF04039">
    <property type="entry name" value="MnhB"/>
    <property type="match status" value="1"/>
</dbReference>
<keyword evidence="10" id="KW-1185">Reference proteome</keyword>
<name>A0A3D8M661_9ALTE</name>
<protein>
    <submittedName>
        <fullName evidence="9">Na(+)/H(+) antiporter subunit B</fullName>
    </submittedName>
</protein>
<dbReference type="Proteomes" id="UP000256561">
    <property type="component" value="Unassembled WGS sequence"/>
</dbReference>
<dbReference type="GO" id="GO:0005886">
    <property type="term" value="C:plasma membrane"/>
    <property type="evidence" value="ECO:0007669"/>
    <property type="project" value="UniProtKB-SubCell"/>
</dbReference>
<evidence type="ECO:0000256" key="7">
    <source>
        <dbReference type="SAM" id="Phobius"/>
    </source>
</evidence>
<dbReference type="AlphaFoldDB" id="A0A3D8M661"/>
<comment type="subcellular location">
    <subcellularLocation>
        <location evidence="1">Cell membrane</location>
        <topology evidence="1">Multi-pass membrane protein</topology>
    </subcellularLocation>
</comment>
<keyword evidence="5 7" id="KW-1133">Transmembrane helix</keyword>
<dbReference type="RefSeq" id="WP_115593898.1">
    <property type="nucleotide sequence ID" value="NZ_QRHA01000009.1"/>
</dbReference>
<evidence type="ECO:0000259" key="8">
    <source>
        <dbReference type="Pfam" id="PF04039"/>
    </source>
</evidence>
<feature type="transmembrane region" description="Helical" evidence="7">
    <location>
        <begin position="67"/>
        <end position="88"/>
    </location>
</feature>
<dbReference type="EMBL" id="QRHA01000009">
    <property type="protein sequence ID" value="RDV24652.1"/>
    <property type="molecule type" value="Genomic_DNA"/>
</dbReference>
<dbReference type="NCBIfam" id="NF009162">
    <property type="entry name" value="PRK12508.1"/>
    <property type="match status" value="1"/>
</dbReference>
<evidence type="ECO:0000256" key="3">
    <source>
        <dbReference type="ARBA" id="ARBA00022475"/>
    </source>
</evidence>
<evidence type="ECO:0000256" key="5">
    <source>
        <dbReference type="ARBA" id="ARBA00022989"/>
    </source>
</evidence>
<gene>
    <name evidence="9" type="ORF">DXV75_13270</name>
</gene>
<evidence type="ECO:0000313" key="10">
    <source>
        <dbReference type="Proteomes" id="UP000256561"/>
    </source>
</evidence>
<evidence type="ECO:0000256" key="2">
    <source>
        <dbReference type="ARBA" id="ARBA00009425"/>
    </source>
</evidence>
<evidence type="ECO:0000256" key="4">
    <source>
        <dbReference type="ARBA" id="ARBA00022692"/>
    </source>
</evidence>
<dbReference type="InterPro" id="IPR050622">
    <property type="entry name" value="CPA3_antiporter_subunitB"/>
</dbReference>
<sequence>MTHNLILRVIAKWMIPVILLFALYVQFHGDYSPGGGFQAGVIFTTAFLLHALAYGRDATMRIIPENTLKYLSCLGVLIYAGVGVTSMVRGGNFLDYSRLASTPISGQHIGIILIELGVGITVASVMLLIFFTFSRRVIDQ</sequence>
<comment type="similarity">
    <text evidence="2">Belongs to the CPA3 antiporters (TC 2.A.63) subunit B family.</text>
</comment>
<keyword evidence="3" id="KW-1003">Cell membrane</keyword>
<feature type="domain" description="Na+/H+ antiporter MnhB subunit-related protein" evidence="8">
    <location>
        <begin position="6"/>
        <end position="127"/>
    </location>
</feature>
<organism evidence="9 10">
    <name type="scientific">Alteromonas aestuariivivens</name>
    <dbReference type="NCBI Taxonomy" id="1938339"/>
    <lineage>
        <taxon>Bacteria</taxon>
        <taxon>Pseudomonadati</taxon>
        <taxon>Pseudomonadota</taxon>
        <taxon>Gammaproteobacteria</taxon>
        <taxon>Alteromonadales</taxon>
        <taxon>Alteromonadaceae</taxon>
        <taxon>Alteromonas/Salinimonas group</taxon>
        <taxon>Alteromonas</taxon>
    </lineage>
</organism>
<comment type="caution">
    <text evidence="9">The sequence shown here is derived from an EMBL/GenBank/DDBJ whole genome shotgun (WGS) entry which is preliminary data.</text>
</comment>
<accession>A0A3D8M661</accession>
<dbReference type="PANTHER" id="PTHR33932:SF4">
    <property type="entry name" value="NA(+)_H(+) ANTIPORTER SUBUNIT B"/>
    <property type="match status" value="1"/>
</dbReference>
<dbReference type="OrthoDB" id="2085045at2"/>
<keyword evidence="4 7" id="KW-0812">Transmembrane</keyword>
<proteinExistence type="inferred from homology"/>